<keyword evidence="1" id="KW-0808">Transferase</keyword>
<dbReference type="PANTHER" id="PTHR10584">
    <property type="entry name" value="SUGAR KINASE"/>
    <property type="match status" value="1"/>
</dbReference>
<dbReference type="Gene3D" id="3.40.1190.20">
    <property type="match status" value="1"/>
</dbReference>
<evidence type="ECO:0000256" key="1">
    <source>
        <dbReference type="ARBA" id="ARBA00022679"/>
    </source>
</evidence>
<dbReference type="EMBL" id="PVTD01000001">
    <property type="protein sequence ID" value="PRY26171.1"/>
    <property type="molecule type" value="Genomic_DNA"/>
</dbReference>
<dbReference type="PANTHER" id="PTHR10584:SF166">
    <property type="entry name" value="RIBOKINASE"/>
    <property type="match status" value="1"/>
</dbReference>
<dbReference type="Pfam" id="PF00294">
    <property type="entry name" value="PfkB"/>
    <property type="match status" value="1"/>
</dbReference>
<dbReference type="InterPro" id="IPR029056">
    <property type="entry name" value="Ribokinase-like"/>
</dbReference>
<sequence length="305" mass="31037">MPEPDRPQAVLCVGRVYCDVILSGLDRMPSPGTEIYADGVALRAGGGAYITAAYLAALGRPVCLAAQLPSGPLGALVRAEIDGAGLDASLCASAESEDPQLTVALVDSSDRAFVTRRVGAAVPDVSDTALRRLGIGHLHIGELATLAEQPGLLDMARRNGLTVSLDCGWDESLNAEVAPLIGAVDLFLPNESEEHWLSGLGAAPSGDAAPLTVVKCGGDGSRASRDGQRIEVTAEPVEVLDTTGAGDAFNAGFLHRWLSGDPLEACLAAGNRCGAVAVGAVGGFNASRARRILAPATPGGLAAAR</sequence>
<evidence type="ECO:0000313" key="5">
    <source>
        <dbReference type="Proteomes" id="UP000239480"/>
    </source>
</evidence>
<reference evidence="4 5" key="1">
    <citation type="submission" date="2018-03" db="EMBL/GenBank/DDBJ databases">
        <title>Genomic Encyclopedia of Archaeal and Bacterial Type Strains, Phase II (KMG-II): from individual species to whole genera.</title>
        <authorList>
            <person name="Goeker M."/>
        </authorList>
    </citation>
    <scope>NUCLEOTIDE SEQUENCE [LARGE SCALE GENOMIC DNA]</scope>
    <source>
        <strain evidence="4 5">DSM 29328</strain>
    </source>
</reference>
<dbReference type="SUPFAM" id="SSF53613">
    <property type="entry name" value="Ribokinase-like"/>
    <property type="match status" value="1"/>
</dbReference>
<evidence type="ECO:0000259" key="3">
    <source>
        <dbReference type="Pfam" id="PF00294"/>
    </source>
</evidence>
<protein>
    <submittedName>
        <fullName evidence="4">Sugar/nucleoside kinase (Ribokinase family)</fullName>
    </submittedName>
</protein>
<dbReference type="AlphaFoldDB" id="A0A2T0RYC2"/>
<evidence type="ECO:0000313" key="4">
    <source>
        <dbReference type="EMBL" id="PRY26171.1"/>
    </source>
</evidence>
<keyword evidence="2 4" id="KW-0418">Kinase</keyword>
<name>A0A2T0RYC2_9RHOB</name>
<dbReference type="OrthoDB" id="9813569at2"/>
<gene>
    <name evidence="4" type="ORF">CLV78_101265</name>
</gene>
<comment type="caution">
    <text evidence="4">The sequence shown here is derived from an EMBL/GenBank/DDBJ whole genome shotgun (WGS) entry which is preliminary data.</text>
</comment>
<organism evidence="4 5">
    <name type="scientific">Aliiruegeria haliotis</name>
    <dbReference type="NCBI Taxonomy" id="1280846"/>
    <lineage>
        <taxon>Bacteria</taxon>
        <taxon>Pseudomonadati</taxon>
        <taxon>Pseudomonadota</taxon>
        <taxon>Alphaproteobacteria</taxon>
        <taxon>Rhodobacterales</taxon>
        <taxon>Roseobacteraceae</taxon>
        <taxon>Aliiruegeria</taxon>
    </lineage>
</organism>
<dbReference type="InterPro" id="IPR002173">
    <property type="entry name" value="Carboh/pur_kinase_PfkB_CS"/>
</dbReference>
<keyword evidence="5" id="KW-1185">Reference proteome</keyword>
<proteinExistence type="predicted"/>
<dbReference type="InterPro" id="IPR011611">
    <property type="entry name" value="PfkB_dom"/>
</dbReference>
<dbReference type="GO" id="GO:0016301">
    <property type="term" value="F:kinase activity"/>
    <property type="evidence" value="ECO:0007669"/>
    <property type="project" value="UniProtKB-KW"/>
</dbReference>
<dbReference type="PROSITE" id="PS00584">
    <property type="entry name" value="PFKB_KINASES_2"/>
    <property type="match status" value="1"/>
</dbReference>
<dbReference type="RefSeq" id="WP_106202973.1">
    <property type="nucleotide sequence ID" value="NZ_PVTD01000001.1"/>
</dbReference>
<dbReference type="GO" id="GO:0005829">
    <property type="term" value="C:cytosol"/>
    <property type="evidence" value="ECO:0007669"/>
    <property type="project" value="TreeGrafter"/>
</dbReference>
<evidence type="ECO:0000256" key="2">
    <source>
        <dbReference type="ARBA" id="ARBA00022777"/>
    </source>
</evidence>
<feature type="domain" description="Carbohydrate kinase PfkB" evidence="3">
    <location>
        <begin position="10"/>
        <end position="283"/>
    </location>
</feature>
<dbReference type="Proteomes" id="UP000239480">
    <property type="component" value="Unassembled WGS sequence"/>
</dbReference>
<accession>A0A2T0RYC2</accession>